<feature type="region of interest" description="Disordered" evidence="1">
    <location>
        <begin position="15"/>
        <end position="78"/>
    </location>
</feature>
<evidence type="ECO:0000313" key="2">
    <source>
        <dbReference type="EMBL" id="EEC79205.1"/>
    </source>
</evidence>
<dbReference type="Proteomes" id="UP000007015">
    <property type="component" value="Chromosome 5"/>
</dbReference>
<feature type="compositionally biased region" description="Low complexity" evidence="1">
    <location>
        <begin position="24"/>
        <end position="36"/>
    </location>
</feature>
<proteinExistence type="predicted"/>
<dbReference type="Gramene" id="BGIOSGA018077-TA">
    <property type="protein sequence ID" value="BGIOSGA018077-PA"/>
    <property type="gene ID" value="BGIOSGA018077"/>
</dbReference>
<name>B8AYC2_ORYSI</name>
<keyword evidence="3" id="KW-1185">Reference proteome</keyword>
<dbReference type="EMBL" id="CM000130">
    <property type="protein sequence ID" value="EEC79205.1"/>
    <property type="molecule type" value="Genomic_DNA"/>
</dbReference>
<accession>B8AYC2</accession>
<dbReference type="OMA" id="AYISTHT"/>
<protein>
    <submittedName>
        <fullName evidence="2">Uncharacterized protein</fullName>
    </submittedName>
</protein>
<reference evidence="2 3" key="1">
    <citation type="journal article" date="2005" name="PLoS Biol.">
        <title>The genomes of Oryza sativa: a history of duplications.</title>
        <authorList>
            <person name="Yu J."/>
            <person name="Wang J."/>
            <person name="Lin W."/>
            <person name="Li S."/>
            <person name="Li H."/>
            <person name="Zhou J."/>
            <person name="Ni P."/>
            <person name="Dong W."/>
            <person name="Hu S."/>
            <person name="Zeng C."/>
            <person name="Zhang J."/>
            <person name="Zhang Y."/>
            <person name="Li R."/>
            <person name="Xu Z."/>
            <person name="Li S."/>
            <person name="Li X."/>
            <person name="Zheng H."/>
            <person name="Cong L."/>
            <person name="Lin L."/>
            <person name="Yin J."/>
            <person name="Geng J."/>
            <person name="Li G."/>
            <person name="Shi J."/>
            <person name="Liu J."/>
            <person name="Lv H."/>
            <person name="Li J."/>
            <person name="Wang J."/>
            <person name="Deng Y."/>
            <person name="Ran L."/>
            <person name="Shi X."/>
            <person name="Wang X."/>
            <person name="Wu Q."/>
            <person name="Li C."/>
            <person name="Ren X."/>
            <person name="Wang J."/>
            <person name="Wang X."/>
            <person name="Li D."/>
            <person name="Liu D."/>
            <person name="Zhang X."/>
            <person name="Ji Z."/>
            <person name="Zhao W."/>
            <person name="Sun Y."/>
            <person name="Zhang Z."/>
            <person name="Bao J."/>
            <person name="Han Y."/>
            <person name="Dong L."/>
            <person name="Ji J."/>
            <person name="Chen P."/>
            <person name="Wu S."/>
            <person name="Liu J."/>
            <person name="Xiao Y."/>
            <person name="Bu D."/>
            <person name="Tan J."/>
            <person name="Yang L."/>
            <person name="Ye C."/>
            <person name="Zhang J."/>
            <person name="Xu J."/>
            <person name="Zhou Y."/>
            <person name="Yu Y."/>
            <person name="Zhang B."/>
            <person name="Zhuang S."/>
            <person name="Wei H."/>
            <person name="Liu B."/>
            <person name="Lei M."/>
            <person name="Yu H."/>
            <person name="Li Y."/>
            <person name="Xu H."/>
            <person name="Wei S."/>
            <person name="He X."/>
            <person name="Fang L."/>
            <person name="Zhang Z."/>
            <person name="Zhang Y."/>
            <person name="Huang X."/>
            <person name="Su Z."/>
            <person name="Tong W."/>
            <person name="Li J."/>
            <person name="Tong Z."/>
            <person name="Li S."/>
            <person name="Ye J."/>
            <person name="Wang L."/>
            <person name="Fang L."/>
            <person name="Lei T."/>
            <person name="Chen C."/>
            <person name="Chen H."/>
            <person name="Xu Z."/>
            <person name="Li H."/>
            <person name="Huang H."/>
            <person name="Zhang F."/>
            <person name="Xu H."/>
            <person name="Li N."/>
            <person name="Zhao C."/>
            <person name="Li S."/>
            <person name="Dong L."/>
            <person name="Huang Y."/>
            <person name="Li L."/>
            <person name="Xi Y."/>
            <person name="Qi Q."/>
            <person name="Li W."/>
            <person name="Zhang B."/>
            <person name="Hu W."/>
            <person name="Zhang Y."/>
            <person name="Tian X."/>
            <person name="Jiao Y."/>
            <person name="Liang X."/>
            <person name="Jin J."/>
            <person name="Gao L."/>
            <person name="Zheng W."/>
            <person name="Hao B."/>
            <person name="Liu S."/>
            <person name="Wang W."/>
            <person name="Yuan L."/>
            <person name="Cao M."/>
            <person name="McDermott J."/>
            <person name="Samudrala R."/>
            <person name="Wang J."/>
            <person name="Wong G.K."/>
            <person name="Yang H."/>
        </authorList>
    </citation>
    <scope>NUCLEOTIDE SEQUENCE [LARGE SCALE GENOMIC DNA]</scope>
    <source>
        <strain evidence="3">cv. 93-11</strain>
    </source>
</reference>
<organism evidence="2 3">
    <name type="scientific">Oryza sativa subsp. indica</name>
    <name type="common">Rice</name>
    <dbReference type="NCBI Taxonomy" id="39946"/>
    <lineage>
        <taxon>Eukaryota</taxon>
        <taxon>Viridiplantae</taxon>
        <taxon>Streptophyta</taxon>
        <taxon>Embryophyta</taxon>
        <taxon>Tracheophyta</taxon>
        <taxon>Spermatophyta</taxon>
        <taxon>Magnoliopsida</taxon>
        <taxon>Liliopsida</taxon>
        <taxon>Poales</taxon>
        <taxon>Poaceae</taxon>
        <taxon>BOP clade</taxon>
        <taxon>Oryzoideae</taxon>
        <taxon>Oryzeae</taxon>
        <taxon>Oryzinae</taxon>
        <taxon>Oryza</taxon>
        <taxon>Oryza sativa</taxon>
    </lineage>
</organism>
<evidence type="ECO:0000313" key="3">
    <source>
        <dbReference type="Proteomes" id="UP000007015"/>
    </source>
</evidence>
<dbReference type="AlphaFoldDB" id="B8AYC2"/>
<dbReference type="HOGENOM" id="CLU_2626344_0_0_1"/>
<gene>
    <name evidence="2" type="ORF">OsI_19921</name>
</gene>
<sequence length="78" mass="8003">MPSVSRAVCVQRASGNNGRRCRDGAAAAGRRSVVAQRARHGKPEVAIRSGSGGSARGGHCSPLRAVAAPIPTTKKLTR</sequence>
<evidence type="ECO:0000256" key="1">
    <source>
        <dbReference type="SAM" id="MobiDB-lite"/>
    </source>
</evidence>